<dbReference type="AlphaFoldDB" id="A0A8J4GZI2"/>
<dbReference type="GO" id="GO:0006221">
    <property type="term" value="P:pyrimidine nucleotide biosynthetic process"/>
    <property type="evidence" value="ECO:0007669"/>
    <property type="project" value="UniProtKB-KW"/>
</dbReference>
<dbReference type="InterPro" id="IPR013785">
    <property type="entry name" value="Aldolase_TIM"/>
</dbReference>
<dbReference type="GO" id="GO:0004152">
    <property type="term" value="F:dihydroorotate dehydrogenase activity"/>
    <property type="evidence" value="ECO:0007669"/>
    <property type="project" value="TreeGrafter"/>
</dbReference>
<evidence type="ECO:0000259" key="8">
    <source>
        <dbReference type="Pfam" id="PF01180"/>
    </source>
</evidence>
<sequence>MADFLQGPCTIAPARVFAFAGYKSDDIFHEDSELYNDHAYSYDEDRTWVENIANGLPERCRNLPPSERSWAPEDKWVTFLNHKLASPLGVAAGPLLSSQWVALAASRGFDCMTYKTIRSHYHPGHGLPNILHLQVDEQLPAFPVLLSTGSWLAVTHSVTSRSGTYPASRKLPKCCSITPRKWAISGSTRCTYYVLPVRVMTQPSQRRLTHSRTTAAASLHVIPKQPAFPPYCFVTVFTVYHDLHVESCSYISLSNLHLHLHVSPQASGPACKEPLYTRGRLPGSSVGLHDLKPGAPGNTRSGGLGGGSSGMLAITNSFGMPSLGPEQLAEDLPAAAAALRPGQMMVVSITGTPGRPGLSFQEDLVLAARVALAGGATALEVNLSCPNVGASHVALYQDAPAVEALLAGLVEEVGREVPFAIKVGSFPDCDGMRRVLQAAERAGAGAVAGINGLSRRVELPGGGGPALGPDRPTSGVCGDPIRVAGREFVTRARQIIAADNLRLELVGVGGVTQADHVMEYLQAGADIVQTATGFMWRPNLGIDFQRLWASSEYSVQRADGRGGRG</sequence>
<feature type="domain" description="Dihydroorotate dehydrogenase catalytic" evidence="8">
    <location>
        <begin position="314"/>
        <end position="536"/>
    </location>
</feature>
<evidence type="ECO:0000313" key="9">
    <source>
        <dbReference type="EMBL" id="GIM17162.1"/>
    </source>
</evidence>
<dbReference type="Proteomes" id="UP000722791">
    <property type="component" value="Unassembled WGS sequence"/>
</dbReference>
<dbReference type="EMBL" id="BNCQ01000093">
    <property type="protein sequence ID" value="GIM17162.1"/>
    <property type="molecule type" value="Genomic_DNA"/>
</dbReference>
<comment type="caution">
    <text evidence="9">The sequence shown here is derived from an EMBL/GenBank/DDBJ whole genome shotgun (WGS) entry which is preliminary data.</text>
</comment>
<proteinExistence type="predicted"/>
<dbReference type="InterPro" id="IPR050074">
    <property type="entry name" value="DHO_dehydrogenase"/>
</dbReference>
<keyword evidence="6" id="KW-0560">Oxidoreductase</keyword>
<feature type="region of interest" description="Disordered" evidence="7">
    <location>
        <begin position="285"/>
        <end position="306"/>
    </location>
</feature>
<dbReference type="GO" id="GO:0005737">
    <property type="term" value="C:cytoplasm"/>
    <property type="evidence" value="ECO:0007669"/>
    <property type="project" value="InterPro"/>
</dbReference>
<dbReference type="SUPFAM" id="SSF51395">
    <property type="entry name" value="FMN-linked oxidoreductases"/>
    <property type="match status" value="2"/>
</dbReference>
<dbReference type="Pfam" id="PF01180">
    <property type="entry name" value="DHO_dh"/>
    <property type="match status" value="1"/>
</dbReference>
<gene>
    <name evidence="9" type="ORF">Vretimale_19671</name>
</gene>
<accession>A0A8J4GZI2</accession>
<evidence type="ECO:0000256" key="6">
    <source>
        <dbReference type="ARBA" id="ARBA00023002"/>
    </source>
</evidence>
<keyword evidence="5" id="KW-0665">Pyrimidine biosynthesis</keyword>
<comment type="cofactor">
    <cofactor evidence="1">
        <name>FMN</name>
        <dbReference type="ChEBI" id="CHEBI:58210"/>
    </cofactor>
</comment>
<dbReference type="PANTHER" id="PTHR48109:SF1">
    <property type="entry name" value="DIHYDROOROTATE DEHYDROGENASE (FUMARATE)"/>
    <property type="match status" value="1"/>
</dbReference>
<comment type="pathway">
    <text evidence="2">Pyrimidine metabolism; UMP biosynthesis via de novo pathway.</text>
</comment>
<evidence type="ECO:0000256" key="5">
    <source>
        <dbReference type="ARBA" id="ARBA00022975"/>
    </source>
</evidence>
<keyword evidence="4" id="KW-0288">FMN</keyword>
<dbReference type="GO" id="GO:0006207">
    <property type="term" value="P:'de novo' pyrimidine nucleobase biosynthetic process"/>
    <property type="evidence" value="ECO:0007669"/>
    <property type="project" value="TreeGrafter"/>
</dbReference>
<organism evidence="9 10">
    <name type="scientific">Volvox reticuliferus</name>
    <dbReference type="NCBI Taxonomy" id="1737510"/>
    <lineage>
        <taxon>Eukaryota</taxon>
        <taxon>Viridiplantae</taxon>
        <taxon>Chlorophyta</taxon>
        <taxon>core chlorophytes</taxon>
        <taxon>Chlorophyceae</taxon>
        <taxon>CS clade</taxon>
        <taxon>Chlamydomonadales</taxon>
        <taxon>Volvocaceae</taxon>
        <taxon>Volvox</taxon>
    </lineage>
</organism>
<name>A0A8J4GZI2_9CHLO</name>
<evidence type="ECO:0000256" key="4">
    <source>
        <dbReference type="ARBA" id="ARBA00022643"/>
    </source>
</evidence>
<dbReference type="PANTHER" id="PTHR48109">
    <property type="entry name" value="DIHYDROOROTATE DEHYDROGENASE (QUINONE), MITOCHONDRIAL-RELATED"/>
    <property type="match status" value="1"/>
</dbReference>
<evidence type="ECO:0000313" key="10">
    <source>
        <dbReference type="Proteomes" id="UP000722791"/>
    </source>
</evidence>
<evidence type="ECO:0000256" key="1">
    <source>
        <dbReference type="ARBA" id="ARBA00001917"/>
    </source>
</evidence>
<reference evidence="9" key="1">
    <citation type="journal article" date="2021" name="Proc. Natl. Acad. Sci. U.S.A.">
        <title>Three genomes in the algal genus Volvox reveal the fate of a haploid sex-determining region after a transition to homothallism.</title>
        <authorList>
            <person name="Yamamoto K."/>
            <person name="Hamaji T."/>
            <person name="Kawai-Toyooka H."/>
            <person name="Matsuzaki R."/>
            <person name="Takahashi F."/>
            <person name="Nishimura Y."/>
            <person name="Kawachi M."/>
            <person name="Noguchi H."/>
            <person name="Minakuchi Y."/>
            <person name="Umen J.G."/>
            <person name="Toyoda A."/>
            <person name="Nozaki H."/>
        </authorList>
    </citation>
    <scope>NUCLEOTIDE SEQUENCE</scope>
    <source>
        <strain evidence="9">NIES-3785</strain>
    </source>
</reference>
<evidence type="ECO:0000256" key="7">
    <source>
        <dbReference type="SAM" id="MobiDB-lite"/>
    </source>
</evidence>
<evidence type="ECO:0000256" key="3">
    <source>
        <dbReference type="ARBA" id="ARBA00022630"/>
    </source>
</evidence>
<dbReference type="InterPro" id="IPR005720">
    <property type="entry name" value="Dihydroorotate_DH_cat"/>
</dbReference>
<evidence type="ECO:0000256" key="2">
    <source>
        <dbReference type="ARBA" id="ARBA00004725"/>
    </source>
</evidence>
<protein>
    <recommendedName>
        <fullName evidence="8">Dihydroorotate dehydrogenase catalytic domain-containing protein</fullName>
    </recommendedName>
</protein>
<dbReference type="Gene3D" id="3.20.20.70">
    <property type="entry name" value="Aldolase class I"/>
    <property type="match status" value="1"/>
</dbReference>
<keyword evidence="3" id="KW-0285">Flavoprotein</keyword>